<evidence type="ECO:0000259" key="1">
    <source>
        <dbReference type="Pfam" id="PF03732"/>
    </source>
</evidence>
<feature type="domain" description="Retrotransposon gag" evidence="1">
    <location>
        <begin position="36"/>
        <end position="88"/>
    </location>
</feature>
<dbReference type="GO" id="GO:0003964">
    <property type="term" value="F:RNA-directed DNA polymerase activity"/>
    <property type="evidence" value="ECO:0007669"/>
    <property type="project" value="UniProtKB-KW"/>
</dbReference>
<proteinExistence type="predicted"/>
<gene>
    <name evidence="2" type="ORF">Tco_0822602</name>
</gene>
<evidence type="ECO:0000313" key="2">
    <source>
        <dbReference type="EMBL" id="GJT01433.1"/>
    </source>
</evidence>
<reference evidence="2" key="2">
    <citation type="submission" date="2022-01" db="EMBL/GenBank/DDBJ databases">
        <authorList>
            <person name="Yamashiro T."/>
            <person name="Shiraishi A."/>
            <person name="Satake H."/>
            <person name="Nakayama K."/>
        </authorList>
    </citation>
    <scope>NUCLEOTIDE SEQUENCE</scope>
</reference>
<keyword evidence="2" id="KW-0808">Transferase</keyword>
<dbReference type="InterPro" id="IPR005162">
    <property type="entry name" value="Retrotrans_gag_dom"/>
</dbReference>
<reference evidence="2" key="1">
    <citation type="journal article" date="2022" name="Int. J. Mol. Sci.">
        <title>Draft Genome of Tanacetum Coccineum: Genomic Comparison of Closely Related Tanacetum-Family Plants.</title>
        <authorList>
            <person name="Yamashiro T."/>
            <person name="Shiraishi A."/>
            <person name="Nakayama K."/>
            <person name="Satake H."/>
        </authorList>
    </citation>
    <scope>NUCLEOTIDE SEQUENCE</scope>
</reference>
<keyword evidence="3" id="KW-1185">Reference proteome</keyword>
<dbReference type="PANTHER" id="PTHR33223:SF11">
    <property type="entry name" value="ELEMENT PROTEIN, PUTATIVE-RELATED"/>
    <property type="match status" value="1"/>
</dbReference>
<sequence length="139" mass="16033">MPANVKIYDGTGDPEDHMGRFVGIGGEWPMPVWCRMFQQTLDGKARAWFDKLPPGSIDNWGSLQEKFLNRFGMLKACDKDPTEISNIARRDIWKTLPHFQREPPFFKTFQQPFISAIKSYSFRLFSSLPGVLTPVRVNH</sequence>
<comment type="caution">
    <text evidence="2">The sequence shown here is derived from an EMBL/GenBank/DDBJ whole genome shotgun (WGS) entry which is preliminary data.</text>
</comment>
<dbReference type="EMBL" id="BQNB010012270">
    <property type="protein sequence ID" value="GJT01433.1"/>
    <property type="molecule type" value="Genomic_DNA"/>
</dbReference>
<name>A0ABQ5AGH4_9ASTR</name>
<evidence type="ECO:0000313" key="3">
    <source>
        <dbReference type="Proteomes" id="UP001151760"/>
    </source>
</evidence>
<keyword evidence="2" id="KW-0695">RNA-directed DNA polymerase</keyword>
<protein>
    <submittedName>
        <fullName evidence="2">Reverse transcriptase domain-containing protein</fullName>
    </submittedName>
</protein>
<accession>A0ABQ5AGH4</accession>
<organism evidence="2 3">
    <name type="scientific">Tanacetum coccineum</name>
    <dbReference type="NCBI Taxonomy" id="301880"/>
    <lineage>
        <taxon>Eukaryota</taxon>
        <taxon>Viridiplantae</taxon>
        <taxon>Streptophyta</taxon>
        <taxon>Embryophyta</taxon>
        <taxon>Tracheophyta</taxon>
        <taxon>Spermatophyta</taxon>
        <taxon>Magnoliopsida</taxon>
        <taxon>eudicotyledons</taxon>
        <taxon>Gunneridae</taxon>
        <taxon>Pentapetalae</taxon>
        <taxon>asterids</taxon>
        <taxon>campanulids</taxon>
        <taxon>Asterales</taxon>
        <taxon>Asteraceae</taxon>
        <taxon>Asteroideae</taxon>
        <taxon>Anthemideae</taxon>
        <taxon>Anthemidinae</taxon>
        <taxon>Tanacetum</taxon>
    </lineage>
</organism>
<dbReference type="Proteomes" id="UP001151760">
    <property type="component" value="Unassembled WGS sequence"/>
</dbReference>
<dbReference type="PANTHER" id="PTHR33223">
    <property type="entry name" value="CCHC-TYPE DOMAIN-CONTAINING PROTEIN"/>
    <property type="match status" value="1"/>
</dbReference>
<dbReference type="Pfam" id="PF03732">
    <property type="entry name" value="Retrotrans_gag"/>
    <property type="match status" value="1"/>
</dbReference>
<keyword evidence="2" id="KW-0548">Nucleotidyltransferase</keyword>